<keyword evidence="5 8" id="KW-0460">Magnesium</keyword>
<dbReference type="InterPro" id="IPR025877">
    <property type="entry name" value="MobA-like_NTP_Trfase"/>
</dbReference>
<comment type="domain">
    <text evidence="8">The N-terminal domain determines nucleotide recognition and specific binding, while the C-terminal domain determines the specific binding to the target protein.</text>
</comment>
<comment type="cofactor">
    <cofactor evidence="8">
        <name>Mg(2+)</name>
        <dbReference type="ChEBI" id="CHEBI:18420"/>
    </cofactor>
</comment>
<dbReference type="PANTHER" id="PTHR19136">
    <property type="entry name" value="MOLYBDENUM COFACTOR GUANYLYLTRANSFERASE"/>
    <property type="match status" value="1"/>
</dbReference>
<keyword evidence="10" id="KW-0548">Nucleotidyltransferase</keyword>
<proteinExistence type="inferred from homology"/>
<evidence type="ECO:0000256" key="4">
    <source>
        <dbReference type="ARBA" id="ARBA00022741"/>
    </source>
</evidence>
<dbReference type="GO" id="GO:0005737">
    <property type="term" value="C:cytoplasm"/>
    <property type="evidence" value="ECO:0007669"/>
    <property type="project" value="UniProtKB-SubCell"/>
</dbReference>
<comment type="function">
    <text evidence="8">Transfers a GMP moiety from GTP to Mo-molybdopterin (Mo-MPT) cofactor (Moco or molybdenum cofactor) to form Mo-molybdopterin guanine dinucleotide (Mo-MGD) cofactor.</text>
</comment>
<evidence type="ECO:0000256" key="6">
    <source>
        <dbReference type="ARBA" id="ARBA00023134"/>
    </source>
</evidence>
<evidence type="ECO:0000256" key="1">
    <source>
        <dbReference type="ARBA" id="ARBA00022490"/>
    </source>
</evidence>
<dbReference type="Proteomes" id="UP000437131">
    <property type="component" value="Unassembled WGS sequence"/>
</dbReference>
<dbReference type="PANTHER" id="PTHR19136:SF81">
    <property type="entry name" value="MOLYBDENUM COFACTOR GUANYLYLTRANSFERASE"/>
    <property type="match status" value="1"/>
</dbReference>
<dbReference type="HAMAP" id="MF_00316">
    <property type="entry name" value="MobA"/>
    <property type="match status" value="1"/>
</dbReference>
<dbReference type="NCBIfam" id="NF002741">
    <property type="entry name" value="PRK02726.1"/>
    <property type="match status" value="1"/>
</dbReference>
<accession>A0A844GY63</accession>
<comment type="caution">
    <text evidence="8">Lacks conserved residue(s) required for the propagation of feature annotation.</text>
</comment>
<feature type="binding site" evidence="8">
    <location>
        <position position="20"/>
    </location>
    <ligand>
        <name>GTP</name>
        <dbReference type="ChEBI" id="CHEBI:37565"/>
    </ligand>
</feature>
<keyword evidence="7 8" id="KW-0501">Molybdenum cofactor biosynthesis</keyword>
<keyword evidence="2 8" id="KW-0808">Transferase</keyword>
<organism evidence="10 11">
    <name type="scientific">Cyanobacterium aponinum 0216</name>
    <dbReference type="NCBI Taxonomy" id="2676140"/>
    <lineage>
        <taxon>Bacteria</taxon>
        <taxon>Bacillati</taxon>
        <taxon>Cyanobacteriota</taxon>
        <taxon>Cyanophyceae</taxon>
        <taxon>Oscillatoriophycideae</taxon>
        <taxon>Chroococcales</taxon>
        <taxon>Geminocystaceae</taxon>
        <taxon>Cyanobacterium</taxon>
    </lineage>
</organism>
<dbReference type="GO" id="GO:0005525">
    <property type="term" value="F:GTP binding"/>
    <property type="evidence" value="ECO:0007669"/>
    <property type="project" value="UniProtKB-UniRule"/>
</dbReference>
<dbReference type="Gene3D" id="3.90.550.10">
    <property type="entry name" value="Spore Coat Polysaccharide Biosynthesis Protein SpsA, Chain A"/>
    <property type="match status" value="1"/>
</dbReference>
<dbReference type="InterPro" id="IPR029044">
    <property type="entry name" value="Nucleotide-diphossugar_trans"/>
</dbReference>
<evidence type="ECO:0000259" key="9">
    <source>
        <dbReference type="Pfam" id="PF12804"/>
    </source>
</evidence>
<keyword evidence="6 8" id="KW-0342">GTP-binding</keyword>
<dbReference type="GO" id="GO:0061603">
    <property type="term" value="F:molybdenum cofactor guanylyltransferase activity"/>
    <property type="evidence" value="ECO:0007669"/>
    <property type="project" value="UniProtKB-EC"/>
</dbReference>
<evidence type="ECO:0000313" key="11">
    <source>
        <dbReference type="Proteomes" id="UP000437131"/>
    </source>
</evidence>
<keyword evidence="3 8" id="KW-0479">Metal-binding</keyword>
<dbReference type="Pfam" id="PF12804">
    <property type="entry name" value="NTP_transf_3"/>
    <property type="match status" value="1"/>
</dbReference>
<comment type="caution">
    <text evidence="10">The sequence shown here is derived from an EMBL/GenBank/DDBJ whole genome shotgun (WGS) entry which is preliminary data.</text>
</comment>
<feature type="binding site" evidence="8">
    <location>
        <position position="97"/>
    </location>
    <ligand>
        <name>Mg(2+)</name>
        <dbReference type="ChEBI" id="CHEBI:18420"/>
    </ligand>
</feature>
<comment type="catalytic activity">
    <reaction evidence="8">
        <text>Mo-molybdopterin + GTP + H(+) = Mo-molybdopterin guanine dinucleotide + diphosphate</text>
        <dbReference type="Rhea" id="RHEA:34243"/>
        <dbReference type="ChEBI" id="CHEBI:15378"/>
        <dbReference type="ChEBI" id="CHEBI:33019"/>
        <dbReference type="ChEBI" id="CHEBI:37565"/>
        <dbReference type="ChEBI" id="CHEBI:71302"/>
        <dbReference type="ChEBI" id="CHEBI:71310"/>
        <dbReference type="EC" id="2.7.7.77"/>
    </reaction>
</comment>
<feature type="binding site" evidence="8">
    <location>
        <position position="97"/>
    </location>
    <ligand>
        <name>GTP</name>
        <dbReference type="ChEBI" id="CHEBI:37565"/>
    </ligand>
</feature>
<dbReference type="CDD" id="cd02503">
    <property type="entry name" value="MobA"/>
    <property type="match status" value="1"/>
</dbReference>
<evidence type="ECO:0000256" key="3">
    <source>
        <dbReference type="ARBA" id="ARBA00022723"/>
    </source>
</evidence>
<feature type="domain" description="MobA-like NTP transferase" evidence="9">
    <location>
        <begin position="6"/>
        <end position="160"/>
    </location>
</feature>
<reference evidence="10 11" key="1">
    <citation type="submission" date="2019-11" db="EMBL/GenBank/DDBJ databases">
        <title>Isolation of a new High Light Tolerant Cyanobacteria.</title>
        <authorList>
            <person name="Dobson Z."/>
            <person name="Vaughn N."/>
            <person name="Vaughn M."/>
            <person name="Fromme P."/>
            <person name="Mazor Y."/>
        </authorList>
    </citation>
    <scope>NUCLEOTIDE SEQUENCE [LARGE SCALE GENOMIC DNA]</scope>
    <source>
        <strain evidence="10 11">0216</strain>
    </source>
</reference>
<feature type="binding site" evidence="8">
    <location>
        <position position="68"/>
    </location>
    <ligand>
        <name>GTP</name>
        <dbReference type="ChEBI" id="CHEBI:37565"/>
    </ligand>
</feature>
<dbReference type="EMBL" id="WMIA01000020">
    <property type="protein sequence ID" value="MTF39992.1"/>
    <property type="molecule type" value="Genomic_DNA"/>
</dbReference>
<name>A0A844GY63_9CHRO</name>
<dbReference type="GO" id="GO:0046872">
    <property type="term" value="F:metal ion binding"/>
    <property type="evidence" value="ECO:0007669"/>
    <property type="project" value="UniProtKB-KW"/>
</dbReference>
<evidence type="ECO:0000256" key="5">
    <source>
        <dbReference type="ARBA" id="ARBA00022842"/>
    </source>
</evidence>
<dbReference type="GO" id="GO:0006777">
    <property type="term" value="P:Mo-molybdopterin cofactor biosynthetic process"/>
    <property type="evidence" value="ECO:0007669"/>
    <property type="project" value="UniProtKB-KW"/>
</dbReference>
<comment type="similarity">
    <text evidence="8">Belongs to the MobA family.</text>
</comment>
<evidence type="ECO:0000256" key="7">
    <source>
        <dbReference type="ARBA" id="ARBA00023150"/>
    </source>
</evidence>
<keyword evidence="4 8" id="KW-0547">Nucleotide-binding</keyword>
<evidence type="ECO:0000256" key="8">
    <source>
        <dbReference type="HAMAP-Rule" id="MF_00316"/>
    </source>
</evidence>
<feature type="binding site" evidence="8">
    <location>
        <begin position="8"/>
        <end position="10"/>
    </location>
    <ligand>
        <name>GTP</name>
        <dbReference type="ChEBI" id="CHEBI:37565"/>
    </ligand>
</feature>
<keyword evidence="1 8" id="KW-0963">Cytoplasm</keyword>
<dbReference type="AlphaFoldDB" id="A0A844GY63"/>
<evidence type="ECO:0000256" key="2">
    <source>
        <dbReference type="ARBA" id="ARBA00022679"/>
    </source>
</evidence>
<sequence length="201" mass="23098">MNIETLILAGGKSSRMGQDKALLKINNKPLLLNIYSIAKEISNRVSLITYNVEKYKKILPSDVVFISDSQPFQGALMAFAQGLKYVNSEWVFLLACDLPCLTLKEVKLWVSQLSQIPSEVMAFLPQNEKGWDCLCGFYRSSCYSSLNNYLQTDNRSFQRWLNEEKVRPIQVENQQVLFNCNTVQDYQSIDFSEKLGRNEEN</sequence>
<protein>
    <recommendedName>
        <fullName evidence="8">Probable molybdenum cofactor guanylyltransferase</fullName>
        <shortName evidence="8">MoCo guanylyltransferase</shortName>
        <ecNumber evidence="8">2.7.7.77</ecNumber>
    </recommendedName>
    <alternativeName>
        <fullName evidence="8">GTP:molybdopterin guanylyltransferase</fullName>
    </alternativeName>
    <alternativeName>
        <fullName evidence="8">Mo-MPT guanylyltransferase</fullName>
    </alternativeName>
    <alternativeName>
        <fullName evidence="8">Molybdopterin guanylyltransferase</fullName>
    </alternativeName>
    <alternativeName>
        <fullName evidence="8">Molybdopterin-guanine dinucleotide synthase</fullName>
        <shortName evidence="8">MGD synthase</shortName>
    </alternativeName>
</protein>
<evidence type="ECO:0000313" key="10">
    <source>
        <dbReference type="EMBL" id="MTF39992.1"/>
    </source>
</evidence>
<gene>
    <name evidence="8" type="primary">mobA</name>
    <name evidence="10" type="ORF">GGC33_13795</name>
</gene>
<dbReference type="RefSeq" id="WP_099435900.1">
    <property type="nucleotide sequence ID" value="NZ_WMIA01000020.1"/>
</dbReference>
<dbReference type="SUPFAM" id="SSF53448">
    <property type="entry name" value="Nucleotide-diphospho-sugar transferases"/>
    <property type="match status" value="1"/>
</dbReference>
<comment type="subcellular location">
    <subcellularLocation>
        <location evidence="8">Cytoplasm</location>
    </subcellularLocation>
</comment>
<dbReference type="EC" id="2.7.7.77" evidence="8"/>
<dbReference type="InterPro" id="IPR013482">
    <property type="entry name" value="Molybde_CF_guanTrfase"/>
</dbReference>